<dbReference type="Gene3D" id="1.10.520.10">
    <property type="match status" value="1"/>
</dbReference>
<dbReference type="PRINTS" id="PR00461">
    <property type="entry name" value="PLPEROXIDASE"/>
</dbReference>
<evidence type="ECO:0000256" key="18">
    <source>
        <dbReference type="PIRSR" id="PIRSR600823-4"/>
    </source>
</evidence>
<feature type="chain" id="PRO_5041773060" description="Peroxidase" evidence="20">
    <location>
        <begin position="20"/>
        <end position="322"/>
    </location>
</feature>
<comment type="caution">
    <text evidence="22">The sequence shown here is derived from an EMBL/GenBank/DDBJ whole genome shotgun (WGS) entry which is preliminary data.</text>
</comment>
<evidence type="ECO:0000256" key="11">
    <source>
        <dbReference type="ARBA" id="ARBA00023004"/>
    </source>
</evidence>
<dbReference type="PROSITE" id="PS50873">
    <property type="entry name" value="PEROXIDASE_4"/>
    <property type="match status" value="1"/>
</dbReference>
<feature type="site" description="Transition state stabilizer" evidence="18">
    <location>
        <position position="59"/>
    </location>
</feature>
<evidence type="ECO:0000256" key="7">
    <source>
        <dbReference type="ARBA" id="ARBA00022723"/>
    </source>
</evidence>
<feature type="binding site" evidence="17">
    <location>
        <position position="71"/>
    </location>
    <ligand>
        <name>Ca(2+)</name>
        <dbReference type="ChEBI" id="CHEBI:29108"/>
        <label>1</label>
    </ligand>
</feature>
<feature type="binding site" evidence="17">
    <location>
        <position position="82"/>
    </location>
    <ligand>
        <name>Ca(2+)</name>
        <dbReference type="ChEBI" id="CHEBI:29108"/>
        <label>1</label>
    </ligand>
</feature>
<feature type="disulfide bond" evidence="19">
    <location>
        <begin position="114"/>
        <end position="318"/>
    </location>
</feature>
<dbReference type="PRINTS" id="PR00458">
    <property type="entry name" value="PEROXIDASE"/>
</dbReference>
<dbReference type="GO" id="GO:0020037">
    <property type="term" value="F:heme binding"/>
    <property type="evidence" value="ECO:0007669"/>
    <property type="project" value="UniProtKB-UniRule"/>
</dbReference>
<feature type="disulfide bond" evidence="19">
    <location>
        <begin position="65"/>
        <end position="70"/>
    </location>
</feature>
<proteinExistence type="inferred from homology"/>
<accession>A0AAE1RZC8</accession>
<reference evidence="22" key="1">
    <citation type="submission" date="2023-12" db="EMBL/GenBank/DDBJ databases">
        <title>Genome assembly of Anisodus tanguticus.</title>
        <authorList>
            <person name="Wang Y.-J."/>
        </authorList>
    </citation>
    <scope>NUCLEOTIDE SEQUENCE</scope>
    <source>
        <strain evidence="22">KB-2021</strain>
        <tissue evidence="22">Leaf</tissue>
    </source>
</reference>
<feature type="signal peptide" evidence="20">
    <location>
        <begin position="1"/>
        <end position="19"/>
    </location>
</feature>
<feature type="binding site" evidence="17">
    <location>
        <position position="67"/>
    </location>
    <ligand>
        <name>Ca(2+)</name>
        <dbReference type="ChEBI" id="CHEBI:29108"/>
        <label>1</label>
    </ligand>
</feature>
<dbReference type="FunFam" id="1.10.520.10:FF:000001">
    <property type="entry name" value="Peroxidase"/>
    <property type="match status" value="1"/>
</dbReference>
<keyword evidence="13" id="KW-0325">Glycoprotein</keyword>
<keyword evidence="7 17" id="KW-0479">Metal-binding</keyword>
<dbReference type="GO" id="GO:0046872">
    <property type="term" value="F:metal ion binding"/>
    <property type="evidence" value="ECO:0007669"/>
    <property type="project" value="UniProtKB-UniRule"/>
</dbReference>
<dbReference type="AlphaFoldDB" id="A0AAE1RZC8"/>
<evidence type="ECO:0000256" key="1">
    <source>
        <dbReference type="ARBA" id="ARBA00000189"/>
    </source>
</evidence>
<dbReference type="FunFam" id="1.10.420.10:FF:000010">
    <property type="entry name" value="Peroxidase"/>
    <property type="match status" value="1"/>
</dbReference>
<feature type="binding site" evidence="17">
    <location>
        <position position="64"/>
    </location>
    <ligand>
        <name>Ca(2+)</name>
        <dbReference type="ChEBI" id="CHEBI:29108"/>
        <label>1</label>
    </ligand>
</feature>
<dbReference type="GO" id="GO:0005576">
    <property type="term" value="C:extracellular region"/>
    <property type="evidence" value="ECO:0007669"/>
    <property type="project" value="UniProtKB-SubCell"/>
</dbReference>
<comment type="catalytic activity">
    <reaction evidence="1 20">
        <text>2 a phenolic donor + H2O2 = 2 a phenolic radical donor + 2 H2O</text>
        <dbReference type="Rhea" id="RHEA:56136"/>
        <dbReference type="ChEBI" id="CHEBI:15377"/>
        <dbReference type="ChEBI" id="CHEBI:16240"/>
        <dbReference type="ChEBI" id="CHEBI:139520"/>
        <dbReference type="ChEBI" id="CHEBI:139521"/>
        <dbReference type="EC" id="1.11.1.7"/>
    </reaction>
</comment>
<feature type="binding site" evidence="17">
    <location>
        <position position="245"/>
    </location>
    <ligand>
        <name>Ca(2+)</name>
        <dbReference type="ChEBI" id="CHEBI:29108"/>
        <label>2</label>
    </ligand>
</feature>
<evidence type="ECO:0000256" key="10">
    <source>
        <dbReference type="ARBA" id="ARBA00023002"/>
    </source>
</evidence>
<feature type="disulfide bond" evidence="19">
    <location>
        <begin position="192"/>
        <end position="224"/>
    </location>
</feature>
<comment type="cofactor">
    <cofactor evidence="17 20">
        <name>Ca(2+)</name>
        <dbReference type="ChEBI" id="CHEBI:29108"/>
    </cofactor>
    <text evidence="17 20">Binds 2 calcium ions per subunit.</text>
</comment>
<gene>
    <name evidence="22" type="ORF">RND71_019602</name>
</gene>
<evidence type="ECO:0000256" key="15">
    <source>
        <dbReference type="PIRSR" id="PIRSR600823-1"/>
    </source>
</evidence>
<comment type="subcellular location">
    <subcellularLocation>
        <location evidence="20">Secreted</location>
    </subcellularLocation>
</comment>
<keyword evidence="12 19" id="KW-1015">Disulfide bond</keyword>
<keyword evidence="11 17" id="KW-0408">Iron</keyword>
<evidence type="ECO:0000256" key="5">
    <source>
        <dbReference type="ARBA" id="ARBA00022559"/>
    </source>
</evidence>
<dbReference type="InterPro" id="IPR019794">
    <property type="entry name" value="Peroxidases_AS"/>
</dbReference>
<keyword evidence="9 17" id="KW-0106">Calcium</keyword>
<evidence type="ECO:0000313" key="23">
    <source>
        <dbReference type="Proteomes" id="UP001291623"/>
    </source>
</evidence>
<dbReference type="GO" id="GO:0042744">
    <property type="term" value="P:hydrogen peroxide catabolic process"/>
    <property type="evidence" value="ECO:0007669"/>
    <property type="project" value="UniProtKB-KW"/>
</dbReference>
<dbReference type="PROSITE" id="PS00435">
    <property type="entry name" value="PEROXIDASE_1"/>
    <property type="match status" value="1"/>
</dbReference>
<evidence type="ECO:0000256" key="2">
    <source>
        <dbReference type="ARBA" id="ARBA00006873"/>
    </source>
</evidence>
<comment type="similarity">
    <text evidence="20">Belongs to the peroxidase family. Classical plant (class III) peroxidase subfamily.</text>
</comment>
<feature type="binding site" evidence="17">
    <location>
        <position position="73"/>
    </location>
    <ligand>
        <name>Ca(2+)</name>
        <dbReference type="ChEBI" id="CHEBI:29108"/>
        <label>1</label>
    </ligand>
</feature>
<dbReference type="PROSITE" id="PS00436">
    <property type="entry name" value="PEROXIDASE_2"/>
    <property type="match status" value="1"/>
</dbReference>
<keyword evidence="10 20" id="KW-0560">Oxidoreductase</keyword>
<evidence type="ECO:0000313" key="22">
    <source>
        <dbReference type="EMBL" id="KAK4360650.1"/>
    </source>
</evidence>
<dbReference type="PANTHER" id="PTHR31235">
    <property type="entry name" value="PEROXIDASE 25-RELATED"/>
    <property type="match status" value="1"/>
</dbReference>
<evidence type="ECO:0000256" key="13">
    <source>
        <dbReference type="ARBA" id="ARBA00023180"/>
    </source>
</evidence>
<feature type="disulfide bond" evidence="19">
    <location>
        <begin position="32"/>
        <end position="108"/>
    </location>
</feature>
<dbReference type="Pfam" id="PF00141">
    <property type="entry name" value="peroxidase"/>
    <property type="match status" value="1"/>
</dbReference>
<dbReference type="InterPro" id="IPR010255">
    <property type="entry name" value="Haem_peroxidase_sf"/>
</dbReference>
<sequence>MGNLYLFFLLISMVFHVLGQGGLKPGFYSSSCPNAESIVKSTVQAEFNKDPTIAAGLLRLHFHDCFVQGCDGSVLISGTSAERNAVTNTGLRGFEVIDTAKTQLEASCPGVVSCADILALAARDAVDLSGGPSWGVPTGRRDGRNSSSSEALNLPSPFDTIEVQRSKFAAKGLDDHDLVTLVGAHTIGQTDCRFFSYRLYNFTRTGNADPSIDQQFLAELQTACPKNGDGLKKVALDKDSQMKFDVSFFKNVRNGNGILESDQRLLGDPSTKDIVEKYAGTLRGLLGLRFNFNFQKAMIKMSSIEVKSGTQGEIRKVCSKFN</sequence>
<dbReference type="EC" id="1.11.1.7" evidence="3 20"/>
<comment type="similarity">
    <text evidence="2">Belongs to the peroxidase family. Ascorbate peroxidase subfamily.</text>
</comment>
<dbReference type="InterPro" id="IPR019793">
    <property type="entry name" value="Peroxidases_heam-ligand_BS"/>
</dbReference>
<keyword evidence="14 20" id="KW-0376">Hydrogen peroxide</keyword>
<keyword evidence="5 20" id="KW-0575">Peroxidase</keyword>
<evidence type="ECO:0000259" key="21">
    <source>
        <dbReference type="PROSITE" id="PS50873"/>
    </source>
</evidence>
<feature type="binding site" evidence="17">
    <location>
        <position position="237"/>
    </location>
    <ligand>
        <name>Ca(2+)</name>
        <dbReference type="ChEBI" id="CHEBI:29108"/>
        <label>2</label>
    </ligand>
</feature>
<name>A0AAE1RZC8_9SOLA</name>
<evidence type="ECO:0000256" key="17">
    <source>
        <dbReference type="PIRSR" id="PIRSR600823-3"/>
    </source>
</evidence>
<dbReference type="Proteomes" id="UP001291623">
    <property type="component" value="Unassembled WGS sequence"/>
</dbReference>
<feature type="domain" description="Plant heme peroxidase family profile" evidence="21">
    <location>
        <begin position="22"/>
        <end position="322"/>
    </location>
</feature>
<dbReference type="SUPFAM" id="SSF48113">
    <property type="entry name" value="Heme-dependent peroxidases"/>
    <property type="match status" value="1"/>
</dbReference>
<dbReference type="GO" id="GO:0050832">
    <property type="term" value="P:defense response to fungus"/>
    <property type="evidence" value="ECO:0007669"/>
    <property type="project" value="UniProtKB-ARBA"/>
</dbReference>
<feature type="binding site" evidence="16">
    <location>
        <position position="155"/>
    </location>
    <ligand>
        <name>substrate</name>
    </ligand>
</feature>
<evidence type="ECO:0000256" key="14">
    <source>
        <dbReference type="ARBA" id="ARBA00023324"/>
    </source>
</evidence>
<comment type="cofactor">
    <cofactor evidence="17 20">
        <name>heme b</name>
        <dbReference type="ChEBI" id="CHEBI:60344"/>
    </cofactor>
    <text evidence="17 20">Binds 1 heme b (iron(II)-protoporphyrin IX) group per subunit.</text>
</comment>
<evidence type="ECO:0000256" key="19">
    <source>
        <dbReference type="PIRSR" id="PIRSR600823-5"/>
    </source>
</evidence>
<dbReference type="GO" id="GO:0140825">
    <property type="term" value="F:lactoperoxidase activity"/>
    <property type="evidence" value="ECO:0007669"/>
    <property type="project" value="UniProtKB-EC"/>
</dbReference>
<dbReference type="InterPro" id="IPR002016">
    <property type="entry name" value="Haem_peroxidase"/>
</dbReference>
<evidence type="ECO:0000256" key="20">
    <source>
        <dbReference type="RuleBase" id="RU362060"/>
    </source>
</evidence>
<dbReference type="CDD" id="cd00693">
    <property type="entry name" value="secretory_peroxidase"/>
    <property type="match status" value="1"/>
</dbReference>
<evidence type="ECO:0000256" key="3">
    <source>
        <dbReference type="ARBA" id="ARBA00012313"/>
    </source>
</evidence>
<evidence type="ECO:0000256" key="9">
    <source>
        <dbReference type="ARBA" id="ARBA00022837"/>
    </source>
</evidence>
<dbReference type="EMBL" id="JAVYJV010000010">
    <property type="protein sequence ID" value="KAK4360650.1"/>
    <property type="molecule type" value="Genomic_DNA"/>
</dbReference>
<keyword evidence="4 20" id="KW-0964">Secreted</keyword>
<keyword evidence="8 20" id="KW-0732">Signal</keyword>
<evidence type="ECO:0000256" key="12">
    <source>
        <dbReference type="ARBA" id="ARBA00023157"/>
    </source>
</evidence>
<dbReference type="Gene3D" id="1.10.420.10">
    <property type="entry name" value="Peroxidase, domain 2"/>
    <property type="match status" value="1"/>
</dbReference>
<evidence type="ECO:0000256" key="8">
    <source>
        <dbReference type="ARBA" id="ARBA00022729"/>
    </source>
</evidence>
<keyword evidence="23" id="KW-1185">Reference proteome</keyword>
<dbReference type="InterPro" id="IPR000823">
    <property type="entry name" value="Peroxidase_pln"/>
</dbReference>
<feature type="active site" description="Proton acceptor" evidence="15">
    <location>
        <position position="63"/>
    </location>
</feature>
<keyword evidence="6 20" id="KW-0349">Heme</keyword>
<evidence type="ECO:0000256" key="16">
    <source>
        <dbReference type="PIRSR" id="PIRSR600823-2"/>
    </source>
</evidence>
<protein>
    <recommendedName>
        <fullName evidence="3 20">Peroxidase</fullName>
        <ecNumber evidence="3 20">1.11.1.7</ecNumber>
    </recommendedName>
</protein>
<evidence type="ECO:0000256" key="6">
    <source>
        <dbReference type="ARBA" id="ARBA00022617"/>
    </source>
</evidence>
<feature type="binding site" evidence="17">
    <location>
        <position position="69"/>
    </location>
    <ligand>
        <name>Ca(2+)</name>
        <dbReference type="ChEBI" id="CHEBI:29108"/>
        <label>1</label>
    </ligand>
</feature>
<organism evidence="22 23">
    <name type="scientific">Anisodus tanguticus</name>
    <dbReference type="NCBI Taxonomy" id="243964"/>
    <lineage>
        <taxon>Eukaryota</taxon>
        <taxon>Viridiplantae</taxon>
        <taxon>Streptophyta</taxon>
        <taxon>Embryophyta</taxon>
        <taxon>Tracheophyta</taxon>
        <taxon>Spermatophyta</taxon>
        <taxon>Magnoliopsida</taxon>
        <taxon>eudicotyledons</taxon>
        <taxon>Gunneridae</taxon>
        <taxon>Pentapetalae</taxon>
        <taxon>asterids</taxon>
        <taxon>lamiids</taxon>
        <taxon>Solanales</taxon>
        <taxon>Solanaceae</taxon>
        <taxon>Solanoideae</taxon>
        <taxon>Hyoscyameae</taxon>
        <taxon>Anisodus</taxon>
    </lineage>
</organism>
<feature type="binding site" description="axial binding residue" evidence="17">
    <location>
        <position position="185"/>
    </location>
    <ligand>
        <name>heme b</name>
        <dbReference type="ChEBI" id="CHEBI:60344"/>
    </ligand>
    <ligandPart>
        <name>Fe</name>
        <dbReference type="ChEBI" id="CHEBI:18248"/>
    </ligandPart>
</feature>
<dbReference type="GO" id="GO:0006979">
    <property type="term" value="P:response to oxidative stress"/>
    <property type="evidence" value="ECO:0007669"/>
    <property type="project" value="UniProtKB-UniRule"/>
</dbReference>
<feature type="binding site" evidence="17">
    <location>
        <position position="186"/>
    </location>
    <ligand>
        <name>Ca(2+)</name>
        <dbReference type="ChEBI" id="CHEBI:29108"/>
        <label>2</label>
    </ligand>
</feature>
<comment type="function">
    <text evidence="20">Removal of H(2)O(2), oxidation of toxic reductants, biosynthesis and degradation of lignin, suberization, auxin catabolism, response to environmental stresses such as wounding, pathogen attack and oxidative stress.</text>
</comment>
<evidence type="ECO:0000256" key="4">
    <source>
        <dbReference type="ARBA" id="ARBA00022525"/>
    </source>
</evidence>
<dbReference type="InterPro" id="IPR033905">
    <property type="entry name" value="Secretory_peroxidase"/>
</dbReference>